<reference evidence="2" key="1">
    <citation type="journal article" date="2024" name="Proc. Natl. Acad. Sci. U.S.A.">
        <title>Extraordinary preservation of gene collinearity over three hundred million years revealed in homosporous lycophytes.</title>
        <authorList>
            <person name="Li C."/>
            <person name="Wickell D."/>
            <person name="Kuo L.Y."/>
            <person name="Chen X."/>
            <person name="Nie B."/>
            <person name="Liao X."/>
            <person name="Peng D."/>
            <person name="Ji J."/>
            <person name="Jenkins J."/>
            <person name="Williams M."/>
            <person name="Shu S."/>
            <person name="Plott C."/>
            <person name="Barry K."/>
            <person name="Rajasekar S."/>
            <person name="Grimwood J."/>
            <person name="Han X."/>
            <person name="Sun S."/>
            <person name="Hou Z."/>
            <person name="He W."/>
            <person name="Dai G."/>
            <person name="Sun C."/>
            <person name="Schmutz J."/>
            <person name="Leebens-Mack J.H."/>
            <person name="Li F.W."/>
            <person name="Wang L."/>
        </authorList>
    </citation>
    <scope>NUCLEOTIDE SEQUENCE [LARGE SCALE GENOMIC DNA]</scope>
    <source>
        <strain evidence="2">cv. PW_Plant_1</strain>
    </source>
</reference>
<protein>
    <submittedName>
        <fullName evidence="1">Uncharacterized protein</fullName>
    </submittedName>
</protein>
<comment type="caution">
    <text evidence="1">The sequence shown here is derived from an EMBL/GenBank/DDBJ whole genome shotgun (WGS) entry which is preliminary data.</text>
</comment>
<name>A0ACC2ALA3_DIPCM</name>
<sequence>MPAAGMEIAEEKEEVKLTTSGKIPERSDDGDDATLTALDATILRCLDSVDRLLQLRAALSETLAQGWMDMARARYAMGPSRIGQTLFSLKPNAALISVCVSQEHEQVIAYEYGEKELHCEIDEIEKRNHVRFKSIAEQNRNPKTEPMISFGALVSPHLRSAQSSFQTALENLVEMANAQSIILSAHNQVLKLQKGARKRL</sequence>
<accession>A0ACC2ALA3</accession>
<gene>
    <name evidence="1" type="ORF">O6H91_21G065300</name>
</gene>
<dbReference type="EMBL" id="CM055112">
    <property type="protein sequence ID" value="KAJ7518354.1"/>
    <property type="molecule type" value="Genomic_DNA"/>
</dbReference>
<keyword evidence="2" id="KW-1185">Reference proteome</keyword>
<evidence type="ECO:0000313" key="2">
    <source>
        <dbReference type="Proteomes" id="UP001162992"/>
    </source>
</evidence>
<dbReference type="Proteomes" id="UP001162992">
    <property type="component" value="Chromosome 21"/>
</dbReference>
<organism evidence="1 2">
    <name type="scientific">Diphasiastrum complanatum</name>
    <name type="common">Issler's clubmoss</name>
    <name type="synonym">Lycopodium complanatum</name>
    <dbReference type="NCBI Taxonomy" id="34168"/>
    <lineage>
        <taxon>Eukaryota</taxon>
        <taxon>Viridiplantae</taxon>
        <taxon>Streptophyta</taxon>
        <taxon>Embryophyta</taxon>
        <taxon>Tracheophyta</taxon>
        <taxon>Lycopodiopsida</taxon>
        <taxon>Lycopodiales</taxon>
        <taxon>Lycopodiaceae</taxon>
        <taxon>Lycopodioideae</taxon>
        <taxon>Diphasiastrum</taxon>
    </lineage>
</organism>
<evidence type="ECO:0000313" key="1">
    <source>
        <dbReference type="EMBL" id="KAJ7518354.1"/>
    </source>
</evidence>
<proteinExistence type="predicted"/>